<feature type="region of interest" description="Disordered" evidence="1">
    <location>
        <begin position="1232"/>
        <end position="1251"/>
    </location>
</feature>
<dbReference type="SMART" id="SM00498">
    <property type="entry name" value="FH2"/>
    <property type="match status" value="1"/>
</dbReference>
<evidence type="ECO:0000313" key="3">
    <source>
        <dbReference type="EMBL" id="KAA8496590.1"/>
    </source>
</evidence>
<feature type="compositionally biased region" description="Low complexity" evidence="1">
    <location>
        <begin position="729"/>
        <end position="755"/>
    </location>
</feature>
<protein>
    <submittedName>
        <fullName evidence="3">Formin-like protein 20</fullName>
    </submittedName>
</protein>
<dbReference type="PANTHER" id="PTHR45725:SF1">
    <property type="entry name" value="DISHEVELLED ASSOCIATED ACTIVATOR OF MORPHOGENESIS, ISOFORM D"/>
    <property type="match status" value="1"/>
</dbReference>
<name>A0A5J4YZZ3_PORPP</name>
<feature type="region of interest" description="Disordered" evidence="1">
    <location>
        <begin position="504"/>
        <end position="532"/>
    </location>
</feature>
<dbReference type="EMBL" id="VRMN01000002">
    <property type="protein sequence ID" value="KAA8496590.1"/>
    <property type="molecule type" value="Genomic_DNA"/>
</dbReference>
<dbReference type="AlphaFoldDB" id="A0A5J4YZZ3"/>
<evidence type="ECO:0000313" key="4">
    <source>
        <dbReference type="Proteomes" id="UP000324585"/>
    </source>
</evidence>
<feature type="region of interest" description="Disordered" evidence="1">
    <location>
        <begin position="729"/>
        <end position="848"/>
    </location>
</feature>
<feature type="compositionally biased region" description="Pro residues" evidence="1">
    <location>
        <begin position="777"/>
        <end position="787"/>
    </location>
</feature>
<dbReference type="PANTHER" id="PTHR45725">
    <property type="entry name" value="FORMIN HOMOLOGY 2 FAMILY MEMBER"/>
    <property type="match status" value="1"/>
</dbReference>
<dbReference type="SUPFAM" id="SSF101447">
    <property type="entry name" value="Formin homology 2 domain (FH2 domain)"/>
    <property type="match status" value="1"/>
</dbReference>
<dbReference type="OrthoDB" id="5561at2759"/>
<dbReference type="PROSITE" id="PS51444">
    <property type="entry name" value="FH2"/>
    <property type="match status" value="1"/>
</dbReference>
<dbReference type="InterPro" id="IPR051425">
    <property type="entry name" value="Formin_Homology"/>
</dbReference>
<dbReference type="Pfam" id="PF02181">
    <property type="entry name" value="FH2"/>
    <property type="match status" value="1"/>
</dbReference>
<gene>
    <name evidence="3" type="ORF">FVE85_0319</name>
</gene>
<dbReference type="Gene3D" id="1.20.58.2220">
    <property type="entry name" value="Formin, FH2 domain"/>
    <property type="match status" value="1"/>
</dbReference>
<reference evidence="4" key="1">
    <citation type="journal article" date="2019" name="Nat. Commun.">
        <title>Expansion of phycobilisome linker gene families in mesophilic red algae.</title>
        <authorList>
            <person name="Lee J."/>
            <person name="Kim D."/>
            <person name="Bhattacharya D."/>
            <person name="Yoon H.S."/>
        </authorList>
    </citation>
    <scope>NUCLEOTIDE SEQUENCE [LARGE SCALE GENOMIC DNA]</scope>
    <source>
        <strain evidence="4">CCMP 1328</strain>
    </source>
</reference>
<accession>A0A5J4YZZ3</accession>
<keyword evidence="4" id="KW-1185">Reference proteome</keyword>
<evidence type="ECO:0000259" key="2">
    <source>
        <dbReference type="PROSITE" id="PS51444"/>
    </source>
</evidence>
<feature type="compositionally biased region" description="Pro residues" evidence="1">
    <location>
        <begin position="801"/>
        <end position="814"/>
    </location>
</feature>
<comment type="caution">
    <text evidence="3">The sequence shown here is derived from an EMBL/GenBank/DDBJ whole genome shotgun (WGS) entry which is preliminary data.</text>
</comment>
<feature type="domain" description="FH2" evidence="2">
    <location>
        <begin position="840"/>
        <end position="1249"/>
    </location>
</feature>
<feature type="compositionally biased region" description="Basic and acidic residues" evidence="1">
    <location>
        <begin position="1232"/>
        <end position="1245"/>
    </location>
</feature>
<dbReference type="InterPro" id="IPR042201">
    <property type="entry name" value="FH2_Formin_sf"/>
</dbReference>
<organism evidence="3 4">
    <name type="scientific">Porphyridium purpureum</name>
    <name type="common">Red alga</name>
    <name type="synonym">Porphyridium cruentum</name>
    <dbReference type="NCBI Taxonomy" id="35688"/>
    <lineage>
        <taxon>Eukaryota</taxon>
        <taxon>Rhodophyta</taxon>
        <taxon>Bangiophyceae</taxon>
        <taxon>Porphyridiales</taxon>
        <taxon>Porphyridiaceae</taxon>
        <taxon>Porphyridium</taxon>
    </lineage>
</organism>
<evidence type="ECO:0000256" key="1">
    <source>
        <dbReference type="SAM" id="MobiDB-lite"/>
    </source>
</evidence>
<proteinExistence type="predicted"/>
<dbReference type="Proteomes" id="UP000324585">
    <property type="component" value="Unassembled WGS sequence"/>
</dbReference>
<sequence length="1251" mass="135882">MWLHHILGAGRSASAQLVEAGAGLLLSVLRDDEWGADLVDVLSRKCDGRYAHARRILLVDLGETAWYPAAELLPRQYEVSMAHLAPYVALPSIATLFHTCEQMYYFLHDGVSDGHTPEQRVVILLARSQKSNISSFELPDVDHADSEGTASVPPLASMMRAMIVLYCTYNAFVSTFSMGTDALETVSRVLRAANFVPQALLDRELNSPNLLQYVKYTTMWTQQKRPANPLPIRLVKVILQISRKEGADGLGDRSAQQLELSPILWLQTNSRKNPRSDGVIIAPKQTGEGFACYDTGLDILGDFCITLVLDNEEEDMTKGATGSLRSAAESRLKSENSFRVPRVLCQVVRNTAFLDTPGARFSDADMDFYDDAFRQNFSCFMDLLLDVVPLSMAQDGAERDQIGSVWPDHLLVLREEMRTVEDIVLDAPTCAPPLLLDLSHGLPGEIIKYNLALDPEHARMVGQSKKNGLLDELRLAFQEKSLGSPGDHHQKQSQSMDAVLQRYPTSTVEREANGDRAYSVESRSHSRASPVAGTTLHGLTTRMEQSPANAPPSRRGSIMDTFSRVSRTLQHDAKAYILGEVDLWGADDDDTIQAEIRNSFGENVSVFSDSRRDQAQRSSALSASSAAFERIGDLENDPLPQDGLESVRSRIDFAADGLDTQEGTFSANDSPADKRHTRAADVYRKSKNEHGAKGGEGEPVKASLSELLNSQSVLTGTRFPASPLPTVTSSLTSVPHSLGPASSQGGKSSNASAAAPAPPPPPPIGNSGSSASKGAQAPPPPLPPPPKSSVKGRLHSGGSPGGPPPPPPPPPPPLLNGTSGARSKGAVNSGFGPPPPPPGLPGRAGPKKDLKQLHWSTIPANRIQNTIFAQTDRHGVLGDDVLESHSSELEILFAAKVNKQTAPSVETEPAVPSAGILSSRRAMNIDIMLRRIGTANVREIVRAVECLDPEARVLSSSESVQALFENDLKEDEMAAGKECQLSEEELGKCAESEQFVYHASRVAHWHLKLAAMVFLRSYETECELISKRCAVVEEACSQIQASDKLRTVLGSILRIGNHLNQGTRRGQARGFKLDALLKLTETRTIDGRMTLLHFIVDLIEKKDASVLDDLENELSSIEAGSKIVREELSADIAGLNKGKAVLERVLNEHRASATSSMDCEQERILVVLDGQYLLSSERIDSVTIDFDRMTDTFERAAVYLGEVGNKAKVEEVLGTLVKFIGLVGKCRTDNHERAAREARENEKKTGSGGGR</sequence>
<dbReference type="InterPro" id="IPR015425">
    <property type="entry name" value="FH2_Formin"/>
</dbReference>